<evidence type="ECO:0000313" key="2">
    <source>
        <dbReference type="Proteomes" id="UP000198402"/>
    </source>
</evidence>
<dbReference type="Proteomes" id="UP000198402">
    <property type="component" value="Unassembled WGS sequence"/>
</dbReference>
<evidence type="ECO:0008006" key="3">
    <source>
        <dbReference type="Google" id="ProtNLM"/>
    </source>
</evidence>
<gene>
    <name evidence="1" type="ORF">IWT126_01314</name>
</gene>
<organism evidence="1 2">
    <name type="scientific">Secundilactobacillus silagei JCM 19001</name>
    <dbReference type="NCBI Taxonomy" id="1302250"/>
    <lineage>
        <taxon>Bacteria</taxon>
        <taxon>Bacillati</taxon>
        <taxon>Bacillota</taxon>
        <taxon>Bacilli</taxon>
        <taxon>Lactobacillales</taxon>
        <taxon>Lactobacillaceae</taxon>
        <taxon>Secundilactobacillus</taxon>
    </lineage>
</organism>
<keyword evidence="2" id="KW-1185">Reference proteome</keyword>
<protein>
    <recommendedName>
        <fullName evidence="3">Mga helix-turn-helix domain-containing protein</fullName>
    </recommendedName>
</protein>
<dbReference type="EMBL" id="BCMG01000006">
    <property type="protein sequence ID" value="GAX01288.1"/>
    <property type="molecule type" value="Genomic_DNA"/>
</dbReference>
<dbReference type="STRING" id="1302250.GCA_001313225_00906"/>
<comment type="caution">
    <text evidence="1">The sequence shown here is derived from an EMBL/GenBank/DDBJ whole genome shotgun (WGS) entry which is preliminary data.</text>
</comment>
<dbReference type="RefSeq" id="WP_133286381.1">
    <property type="nucleotide sequence ID" value="NZ_BCMG01000006.1"/>
</dbReference>
<dbReference type="AlphaFoldDB" id="A0A1Z5II24"/>
<evidence type="ECO:0000313" key="1">
    <source>
        <dbReference type="EMBL" id="GAX01288.1"/>
    </source>
</evidence>
<dbReference type="OrthoDB" id="2143991at2"/>
<accession>A0A1Z5II24</accession>
<name>A0A1Z5II24_9LACO</name>
<sequence length="501" mass="58461">MNYDYLFTKNDTVCYRILSEFNVRTDFTITKSDLGDIFDLTYYQFHKYFDQINTDLAAVSKGTPCYIDDAPNSSWKAFGLNTFTLQKIALVYLNRSPFMMALEYQFFYDTLHTKREFITANYLSSSVFYRALESLERTLKKHHFYQPSSLFSDREFTIRLHLFQLYYTMYNSVSEPFESINDLITEVIQQIYHVLPVEVGPTSETKLSTFLRIWLLRIFNQHEITDAALAQIKLDDRGKQLFESLKTLFADQITLSSTEFNYLYNFLISQGYLGSKIQNQTASSFPSVVQLSKQFMDGILHENVLVDTKLMNTDKLWSRLLQIHLQFTTFYIEPTTFINPNQMKFFSDLYPTFDIAIRKMIGSLQQRTDLHLTSDMAVNLYFSYMFALINSIPPELMKDQVHICVDFSEGSLYTDYVIQSLDSFNHAHLIIDKVVKPETDIYISDFHSPKVKQPQIIWQDPPTAPDWAELADTILATKHAKLIEFYPNAQPFWGGDSSDEK</sequence>
<proteinExistence type="predicted"/>
<reference evidence="1 2" key="1">
    <citation type="submission" date="2015-11" db="EMBL/GenBank/DDBJ databases">
        <title>Draft genome sequences of new species of the genus Lactobacillus isolated from orchardgrass silage.</title>
        <authorList>
            <person name="Tohno M."/>
            <person name="Tanizawa Y."/>
            <person name="Arita M."/>
        </authorList>
    </citation>
    <scope>NUCLEOTIDE SEQUENCE [LARGE SCALE GENOMIC DNA]</scope>
    <source>
        <strain evidence="1 2">IWT126</strain>
    </source>
</reference>